<dbReference type="InterPro" id="IPR000008">
    <property type="entry name" value="C2_dom"/>
</dbReference>
<comment type="catalytic activity">
    <reaction evidence="7">
        <text>a 1,2-diacyl-sn-glycero-3-phosphocholine + H2O = a 1-acyl-sn-glycero-3-phosphocholine + a fatty acid + H(+)</text>
        <dbReference type="Rhea" id="RHEA:15801"/>
        <dbReference type="ChEBI" id="CHEBI:15377"/>
        <dbReference type="ChEBI" id="CHEBI:15378"/>
        <dbReference type="ChEBI" id="CHEBI:28868"/>
        <dbReference type="ChEBI" id="CHEBI:57643"/>
        <dbReference type="ChEBI" id="CHEBI:58168"/>
        <dbReference type="EC" id="3.1.1.4"/>
    </reaction>
</comment>
<keyword evidence="7" id="KW-0479">Metal-binding</keyword>
<evidence type="ECO:0000256" key="7">
    <source>
        <dbReference type="RuleBase" id="RU362102"/>
    </source>
</evidence>
<reference evidence="10" key="2">
    <citation type="journal article" date="2008" name="Genome Biol.">
        <title>Improved genome assembly and evidence-based global gene model set for the chordate Ciona intestinalis: new insight into intron and operon populations.</title>
        <authorList>
            <person name="Satou Y."/>
            <person name="Mineta K."/>
            <person name="Ogasawara M."/>
            <person name="Sasakura Y."/>
            <person name="Shoguchi E."/>
            <person name="Ueno K."/>
            <person name="Yamada L."/>
            <person name="Matsumoto J."/>
            <person name="Wasserscheid J."/>
            <person name="Dewar K."/>
            <person name="Wiley G.B."/>
            <person name="Macmil S.L."/>
            <person name="Roe B.A."/>
            <person name="Zeller R.W."/>
            <person name="Hastings K.E."/>
            <person name="Lemaire P."/>
            <person name="Lindquist E."/>
            <person name="Endo T."/>
            <person name="Hotta K."/>
            <person name="Inaba K."/>
        </authorList>
    </citation>
    <scope>NUCLEOTIDE SEQUENCE [LARGE SCALE GENOMIC DNA]</scope>
    <source>
        <strain evidence="10">wild type</strain>
    </source>
</reference>
<keyword evidence="3 7" id="KW-0963">Cytoplasm</keyword>
<protein>
    <recommendedName>
        <fullName evidence="2 7">Phospholipase A2</fullName>
        <ecNumber evidence="2 7">3.1.1.4</ecNumber>
    </recommendedName>
</protein>
<organism evidence="10 11">
    <name type="scientific">Ciona intestinalis</name>
    <name type="common">Transparent sea squirt</name>
    <name type="synonym">Ascidia intestinalis</name>
    <dbReference type="NCBI Taxonomy" id="7719"/>
    <lineage>
        <taxon>Eukaryota</taxon>
        <taxon>Metazoa</taxon>
        <taxon>Chordata</taxon>
        <taxon>Tunicata</taxon>
        <taxon>Ascidiacea</taxon>
        <taxon>Phlebobranchia</taxon>
        <taxon>Cionidae</taxon>
        <taxon>Ciona</taxon>
    </lineage>
</organism>
<dbReference type="InParanoid" id="H2XRR3"/>
<feature type="domain" description="PLA2c" evidence="9">
    <location>
        <begin position="129"/>
        <end position="730"/>
    </location>
</feature>
<dbReference type="CDD" id="cd07200">
    <property type="entry name" value="cPLA2_Grp-IVA"/>
    <property type="match status" value="1"/>
</dbReference>
<dbReference type="SMART" id="SM00022">
    <property type="entry name" value="PLAc"/>
    <property type="match status" value="1"/>
</dbReference>
<evidence type="ECO:0000256" key="5">
    <source>
        <dbReference type="ARBA" id="ARBA00023098"/>
    </source>
</evidence>
<dbReference type="InterPro" id="IPR035892">
    <property type="entry name" value="C2_domain_sf"/>
</dbReference>
<evidence type="ECO:0000313" key="11">
    <source>
        <dbReference type="Proteomes" id="UP000008144"/>
    </source>
</evidence>
<accession>H2XRR3</accession>
<dbReference type="GO" id="GO:0005829">
    <property type="term" value="C:cytosol"/>
    <property type="evidence" value="ECO:0000318"/>
    <property type="project" value="GO_Central"/>
</dbReference>
<reference evidence="10" key="3">
    <citation type="submission" date="2025-08" db="UniProtKB">
        <authorList>
            <consortium name="Ensembl"/>
        </authorList>
    </citation>
    <scope>IDENTIFICATION</scope>
</reference>
<keyword evidence="4 6" id="KW-0378">Hydrolase</keyword>
<dbReference type="PROSITE" id="PS51210">
    <property type="entry name" value="PLA2C"/>
    <property type="match status" value="1"/>
</dbReference>
<dbReference type="GO" id="GO:0047498">
    <property type="term" value="F:calcium-dependent phospholipase A2 activity"/>
    <property type="evidence" value="ECO:0000318"/>
    <property type="project" value="GO_Central"/>
</dbReference>
<dbReference type="InterPro" id="IPR002642">
    <property type="entry name" value="LysoPLipase_cat_dom"/>
</dbReference>
<dbReference type="GO" id="GO:0046475">
    <property type="term" value="P:glycerophospholipid catabolic process"/>
    <property type="evidence" value="ECO:0000318"/>
    <property type="project" value="GO_Central"/>
</dbReference>
<evidence type="ECO:0000256" key="6">
    <source>
        <dbReference type="PROSITE-ProRule" id="PRU00555"/>
    </source>
</evidence>
<evidence type="ECO:0000256" key="4">
    <source>
        <dbReference type="ARBA" id="ARBA00022801"/>
    </source>
</evidence>
<dbReference type="FunFam" id="2.60.40.150:FF:000545">
    <property type="entry name" value="Phospholipase A2"/>
    <property type="match status" value="1"/>
</dbReference>
<dbReference type="Gene3D" id="2.60.40.150">
    <property type="entry name" value="C2 domain"/>
    <property type="match status" value="1"/>
</dbReference>
<keyword evidence="7" id="KW-0106">Calcium</keyword>
<dbReference type="PANTHER" id="PTHR10728:SF40">
    <property type="entry name" value="PATATIN FAMILY PROTEIN"/>
    <property type="match status" value="1"/>
</dbReference>
<comment type="domain">
    <text evidence="7">The N-terminal C2 domain associates with lipid membranes upon calcium binding.</text>
</comment>
<dbReference type="STRING" id="7719.ENSCINP00000032347"/>
<dbReference type="EC" id="3.1.1.4" evidence="2 7"/>
<dbReference type="SUPFAM" id="SSF52151">
    <property type="entry name" value="FabD/lysophospholipase-like"/>
    <property type="match status" value="1"/>
</dbReference>
<evidence type="ECO:0000256" key="1">
    <source>
        <dbReference type="ARBA" id="ARBA00004496"/>
    </source>
</evidence>
<evidence type="ECO:0000313" key="10">
    <source>
        <dbReference type="Ensembl" id="ENSCINP00000032347.1"/>
    </source>
</evidence>
<comment type="subcellular location">
    <subcellularLocation>
        <location evidence="1">Cytoplasm</location>
    </subcellularLocation>
</comment>
<keyword evidence="11" id="KW-1185">Reference proteome</keyword>
<dbReference type="Pfam" id="PF00168">
    <property type="entry name" value="C2"/>
    <property type="match status" value="1"/>
</dbReference>
<dbReference type="Gene3D" id="3.40.1090.10">
    <property type="entry name" value="Cytosolic phospholipase A2 catalytic domain"/>
    <property type="match status" value="1"/>
</dbReference>
<evidence type="ECO:0000259" key="8">
    <source>
        <dbReference type="PROSITE" id="PS50004"/>
    </source>
</evidence>
<sequence length="730" mass="82556">FQNPFKPVIVVGVKVLRCRNVSISYFQDMLDTPDPCIHVSCPAVNQKYSTIAVDDSATAEINEKFQFVFPENSSDSDFLIKVRLLDEDIVFDDVLGEKVFDAAQVELGSIQSETLDFDGNGKVDLEISRLLRETPDLRYSFGLHEKEKEFRRRRLMNVREALQKILQLEPDVVTSPDDTPVISLVGSGGGYRAIIGMCGAMEAFRDAGISDAFTYVSGISGSAWYLYTAYALSGMHDSEIDRVHKSLRRSMKKSLYRYFFNLPHLAKHTKLSLEKVKHGLPATFVDFFGFSVGQQLLKEKVDSLVSELVPYVEDGKVPYPIFVSMHVKSDTPTSQYNAYMEITPHEVAFPEFGMGFSPDTCGSVWNGGFLARKCPELPLHFHMGCTGNAFGIILKNYIDDGGEESASFVDFIDLENLKSRATNLVRRLSKKIFDAAGSERRFEESVNERLINDRGNDQGKQGIETILVNKDRTSFIGRVGKIFNFAYNFNSIKSTMLNPLAAYTNRRQLAPSEEEETTTTAAGLDPISTSETTISLCDAVFVMTFSGILKNVCTEPVIRPQRFSDLVLVIDCSSNDSDSSFDYMSLLQSAEHAKAQGIKFPPIDFKKIANSPPKEFQVFESNEDDCPTVLWFTLCNKGFRNLKDYQPRSTATPPDDKPFNDFPVFDEGNSYKTHYFSYTDYHFDQLRELMYHNVMSNIEEVKVQLRNAIAKKKRRLNTHDKSYINIYIIF</sequence>
<dbReference type="SUPFAM" id="SSF49562">
    <property type="entry name" value="C2 domain (Calcium/lipid-binding domain, CaLB)"/>
    <property type="match status" value="1"/>
</dbReference>
<dbReference type="GO" id="GO:0005544">
    <property type="term" value="F:calcium-dependent phospholipid binding"/>
    <property type="evidence" value="ECO:0000318"/>
    <property type="project" value="GO_Central"/>
</dbReference>
<dbReference type="AlphaFoldDB" id="H2XRR3"/>
<evidence type="ECO:0000256" key="3">
    <source>
        <dbReference type="ARBA" id="ARBA00022490"/>
    </source>
</evidence>
<keyword evidence="5 6" id="KW-0443">Lipid metabolism</keyword>
<name>H2XRR3_CIOIN</name>
<dbReference type="Proteomes" id="UP000008144">
    <property type="component" value="Chromosome 3"/>
</dbReference>
<evidence type="ECO:0000259" key="9">
    <source>
        <dbReference type="PROSITE" id="PS51210"/>
    </source>
</evidence>
<feature type="domain" description="C2" evidence="8">
    <location>
        <begin position="1"/>
        <end position="115"/>
    </location>
</feature>
<reference evidence="11" key="1">
    <citation type="journal article" date="2002" name="Science">
        <title>The draft genome of Ciona intestinalis: insights into chordate and vertebrate origins.</title>
        <authorList>
            <person name="Dehal P."/>
            <person name="Satou Y."/>
            <person name="Campbell R.K."/>
            <person name="Chapman J."/>
            <person name="Degnan B."/>
            <person name="De Tomaso A."/>
            <person name="Davidson B."/>
            <person name="Di Gregorio A."/>
            <person name="Gelpke M."/>
            <person name="Goodstein D.M."/>
            <person name="Harafuji N."/>
            <person name="Hastings K.E."/>
            <person name="Ho I."/>
            <person name="Hotta K."/>
            <person name="Huang W."/>
            <person name="Kawashima T."/>
            <person name="Lemaire P."/>
            <person name="Martinez D."/>
            <person name="Meinertzhagen I.A."/>
            <person name="Necula S."/>
            <person name="Nonaka M."/>
            <person name="Putnam N."/>
            <person name="Rash S."/>
            <person name="Saiga H."/>
            <person name="Satake M."/>
            <person name="Terry A."/>
            <person name="Yamada L."/>
            <person name="Wang H.G."/>
            <person name="Awazu S."/>
            <person name="Azumi K."/>
            <person name="Boore J."/>
            <person name="Branno M."/>
            <person name="Chin-Bow S."/>
            <person name="DeSantis R."/>
            <person name="Doyle S."/>
            <person name="Francino P."/>
            <person name="Keys D.N."/>
            <person name="Haga S."/>
            <person name="Hayashi H."/>
            <person name="Hino K."/>
            <person name="Imai K.S."/>
            <person name="Inaba K."/>
            <person name="Kano S."/>
            <person name="Kobayashi K."/>
            <person name="Kobayashi M."/>
            <person name="Lee B.I."/>
            <person name="Makabe K.W."/>
            <person name="Manohar C."/>
            <person name="Matassi G."/>
            <person name="Medina M."/>
            <person name="Mochizuki Y."/>
            <person name="Mount S."/>
            <person name="Morishita T."/>
            <person name="Miura S."/>
            <person name="Nakayama A."/>
            <person name="Nishizaka S."/>
            <person name="Nomoto H."/>
            <person name="Ohta F."/>
            <person name="Oishi K."/>
            <person name="Rigoutsos I."/>
            <person name="Sano M."/>
            <person name="Sasaki A."/>
            <person name="Sasakura Y."/>
            <person name="Shoguchi E."/>
            <person name="Shin-i T."/>
            <person name="Spagnuolo A."/>
            <person name="Stainier D."/>
            <person name="Suzuki M.M."/>
            <person name="Tassy O."/>
            <person name="Takatori N."/>
            <person name="Tokuoka M."/>
            <person name="Yagi K."/>
            <person name="Yoshizaki F."/>
            <person name="Wada S."/>
            <person name="Zhang C."/>
            <person name="Hyatt P.D."/>
            <person name="Larimer F."/>
            <person name="Detter C."/>
            <person name="Doggett N."/>
            <person name="Glavina T."/>
            <person name="Hawkins T."/>
            <person name="Richardson P."/>
            <person name="Lucas S."/>
            <person name="Kohara Y."/>
            <person name="Levine M."/>
            <person name="Satoh N."/>
            <person name="Rokhsar D.S."/>
        </authorList>
    </citation>
    <scope>NUCLEOTIDE SEQUENCE [LARGE SCALE GENOMIC DNA]</scope>
</reference>
<dbReference type="PROSITE" id="PS50004">
    <property type="entry name" value="C2"/>
    <property type="match status" value="1"/>
</dbReference>
<dbReference type="Pfam" id="PF01735">
    <property type="entry name" value="PLA2_B"/>
    <property type="match status" value="1"/>
</dbReference>
<reference evidence="10" key="4">
    <citation type="submission" date="2025-09" db="UniProtKB">
        <authorList>
            <consortium name="Ensembl"/>
        </authorList>
    </citation>
    <scope>IDENTIFICATION</scope>
</reference>
<dbReference type="PANTHER" id="PTHR10728">
    <property type="entry name" value="CYTOSOLIC PHOSPHOLIPASE A2"/>
    <property type="match status" value="1"/>
</dbReference>
<keyword evidence="6 7" id="KW-0442">Lipid degradation</keyword>
<dbReference type="Ensembl" id="ENSCINT00000035379.1">
    <property type="protein sequence ID" value="ENSCINP00000032347.1"/>
    <property type="gene ID" value="ENSCING00000011747.2"/>
</dbReference>
<proteinExistence type="predicted"/>
<dbReference type="GeneTree" id="ENSGT01030000234606"/>
<dbReference type="GO" id="GO:0005509">
    <property type="term" value="F:calcium ion binding"/>
    <property type="evidence" value="ECO:0000318"/>
    <property type="project" value="GO_Central"/>
</dbReference>
<evidence type="ECO:0000256" key="2">
    <source>
        <dbReference type="ARBA" id="ARBA00013278"/>
    </source>
</evidence>
<dbReference type="InterPro" id="IPR016035">
    <property type="entry name" value="Acyl_Trfase/lysoPLipase"/>
</dbReference>
<dbReference type="EMBL" id="EAAA01001630">
    <property type="status" value="NOT_ANNOTATED_CDS"/>
    <property type="molecule type" value="Genomic_DNA"/>
</dbReference>